<dbReference type="PROSITE" id="PS50878">
    <property type="entry name" value="RT_POL"/>
    <property type="match status" value="1"/>
</dbReference>
<feature type="compositionally biased region" description="Polar residues" evidence="1">
    <location>
        <begin position="19"/>
        <end position="40"/>
    </location>
</feature>
<dbReference type="InParanoid" id="A0A803J9V4"/>
<dbReference type="Ensembl" id="ENSXETT00000108625">
    <property type="protein sequence ID" value="ENSXETP00000104643"/>
    <property type="gene ID" value="ENSXETG00000049370"/>
</dbReference>
<dbReference type="PANTHER" id="PTHR21301">
    <property type="entry name" value="REVERSE TRANSCRIPTASE"/>
    <property type="match status" value="1"/>
</dbReference>
<organism evidence="3">
    <name type="scientific">Xenopus tropicalis</name>
    <name type="common">Western clawed frog</name>
    <name type="synonym">Silurana tropicalis</name>
    <dbReference type="NCBI Taxonomy" id="8364"/>
    <lineage>
        <taxon>Eukaryota</taxon>
        <taxon>Metazoa</taxon>
        <taxon>Chordata</taxon>
        <taxon>Craniata</taxon>
        <taxon>Vertebrata</taxon>
        <taxon>Euteleostomi</taxon>
        <taxon>Amphibia</taxon>
        <taxon>Batrachia</taxon>
        <taxon>Anura</taxon>
        <taxon>Pipoidea</taxon>
        <taxon>Pipidae</taxon>
        <taxon>Xenopodinae</taxon>
        <taxon>Xenopus</taxon>
        <taxon>Silurana</taxon>
    </lineage>
</organism>
<reference evidence="3" key="1">
    <citation type="journal article" date="2010" name="Science">
        <title>The genome of the Western clawed frog Xenopus tropicalis.</title>
        <authorList>
            <person name="Hellsten U."/>
            <person name="Harland R.M."/>
            <person name="Gilchrist M.J."/>
            <person name="Hendrix D."/>
            <person name="Jurka J."/>
            <person name="Kapitonov V."/>
            <person name="Ovcharenko I."/>
            <person name="Putnam N.H."/>
            <person name="Shu S."/>
            <person name="Taher L."/>
            <person name="Blitz I.L."/>
            <person name="Blumberg B."/>
            <person name="Dichmann D.S."/>
            <person name="Dubchak I."/>
            <person name="Amaya E."/>
            <person name="Detter J.C."/>
            <person name="Fletcher R."/>
            <person name="Gerhard D.S."/>
            <person name="Goodstein D."/>
            <person name="Graves T."/>
            <person name="Grigoriev I.V."/>
            <person name="Grimwood J."/>
            <person name="Kawashima T."/>
            <person name="Lindquist E."/>
            <person name="Lucas S.M."/>
            <person name="Mead P.E."/>
            <person name="Mitros T."/>
            <person name="Ogino H."/>
            <person name="Ohta Y."/>
            <person name="Poliakov A.V."/>
            <person name="Pollet N."/>
            <person name="Robert J."/>
            <person name="Salamov A."/>
            <person name="Sater A.K."/>
            <person name="Schmutz J."/>
            <person name="Terry A."/>
            <person name="Vize P.D."/>
            <person name="Warren W.C."/>
            <person name="Wells D."/>
            <person name="Wills A."/>
            <person name="Wilson R.K."/>
            <person name="Zimmerman L.B."/>
            <person name="Zorn A.M."/>
            <person name="Grainger R."/>
            <person name="Grammer T."/>
            <person name="Khokha M.K."/>
            <person name="Richardson P.M."/>
            <person name="Rokhsar D.S."/>
        </authorList>
    </citation>
    <scope>NUCLEOTIDE SEQUENCE [LARGE SCALE GENOMIC DNA]</scope>
    <source>
        <strain evidence="3">Nigerian</strain>
    </source>
</reference>
<dbReference type="PANTHER" id="PTHR21301:SF14">
    <property type="match status" value="1"/>
</dbReference>
<evidence type="ECO:0000256" key="1">
    <source>
        <dbReference type="SAM" id="MobiDB-lite"/>
    </source>
</evidence>
<name>A0A803J9V4_XENTR</name>
<reference evidence="3" key="2">
    <citation type="submission" date="2021-03" db="UniProtKB">
        <authorList>
            <consortium name="Ensembl"/>
        </authorList>
    </citation>
    <scope>IDENTIFICATION</scope>
</reference>
<accession>A0A803J9V4</accession>
<protein>
    <recommendedName>
        <fullName evidence="2">Reverse transcriptase domain-containing protein</fullName>
    </recommendedName>
</protein>
<feature type="region of interest" description="Disordered" evidence="1">
    <location>
        <begin position="15"/>
        <end position="40"/>
    </location>
</feature>
<dbReference type="GeneTree" id="ENSGT00940000154669"/>
<dbReference type="InterPro" id="IPR000477">
    <property type="entry name" value="RT_dom"/>
</dbReference>
<proteinExistence type="predicted"/>
<dbReference type="AlphaFoldDB" id="A0A803J9V4"/>
<evidence type="ECO:0000313" key="3">
    <source>
        <dbReference type="Ensembl" id="ENSXETP00000104643"/>
    </source>
</evidence>
<evidence type="ECO:0000259" key="2">
    <source>
        <dbReference type="PROSITE" id="PS50878"/>
    </source>
</evidence>
<feature type="domain" description="Reverse transcriptase" evidence="2">
    <location>
        <begin position="149"/>
        <end position="407"/>
    </location>
</feature>
<sequence>MIDIHRFQRTMKLREHFRNSQGPLGSSTQFKASSQFEPTNTPKSIEAFTRLLIDETHKQPTSHVIHQNLTHTEKSAIKSLAQNPNIVIRPADKGGAVVIQDYDDYRQEIVNQLSDTKTYQKLERDPTTMYKKKVDTVLQLGLDCGYINNDIFNFLITKFPKCPILYTLPKIHKDPIKPPGRPIVSARDSLLQPLSVYVDHFLQPVVKTTSTYIKDTGDLLIKLRNSYPLPTGTKLATMDVSSLYTVIPTEEGIANVQTFLIDHPDADRPPTEFLTLLLRQCLTLNYFKFELSHFLQISGTSMGSNVALSFANLYMSHYEHTYIIPVYGQYIFQLFCFIDDLLLLWTGTIEEFWTMVSELNQLPSTIRFTAHIDEASISFLDLNLTVNNTELMTSTHRKETDRNTLLH</sequence>